<proteinExistence type="predicted"/>
<protein>
    <submittedName>
        <fullName evidence="1">Uncharacterized protein</fullName>
    </submittedName>
</protein>
<reference evidence="1" key="2">
    <citation type="submission" date="2025-08" db="UniProtKB">
        <authorList>
            <consortium name="Ensembl"/>
        </authorList>
    </citation>
    <scope>IDENTIFICATION</scope>
</reference>
<organism evidence="1">
    <name type="scientific">Ovis aries</name>
    <name type="common">Sheep</name>
    <dbReference type="NCBI Taxonomy" id="9940"/>
    <lineage>
        <taxon>Eukaryota</taxon>
        <taxon>Metazoa</taxon>
        <taxon>Chordata</taxon>
        <taxon>Craniata</taxon>
        <taxon>Vertebrata</taxon>
        <taxon>Euteleostomi</taxon>
        <taxon>Mammalia</taxon>
        <taxon>Eutheria</taxon>
        <taxon>Laurasiatheria</taxon>
        <taxon>Artiodactyla</taxon>
        <taxon>Ruminantia</taxon>
        <taxon>Pecora</taxon>
        <taxon>Bovidae</taxon>
        <taxon>Caprinae</taxon>
        <taxon>Ovis</taxon>
    </lineage>
</organism>
<reference evidence="1" key="3">
    <citation type="submission" date="2025-09" db="UniProtKB">
        <authorList>
            <consortium name="Ensembl"/>
        </authorList>
    </citation>
    <scope>IDENTIFICATION</scope>
</reference>
<accession>A0AC11EH53</accession>
<sequence length="323" mass="36369">FLCSEAWPLYSLDNGSQWPPTRTFDFNILRDLENYCQRTGKWSEVAGPEGLAHVHVPFSLQDLAHIEQWLDSYSANPSNYIKNFTQLSWSYALTWQDVFVILGSTTIPEERKAIWAAARVVADQKHLANPADSAWPPGAAAVPEVDPDWDYQEGQRGRANIRYMVECLAEWMETTSLKVVNLLKLDEVTQGTDKNLAAFLNRLTEALTTYTRIAPDSPAGVTTLANHFISQSASDIRKKLSKAEDGTLTPLRDMVKMAFKVYNAQEEATEASRKARLKQKAKLQANPPDRHTQALVAALRPATGQKIILRRVRDLTQKLLDRC</sequence>
<name>A0AC11EH53_SHEEP</name>
<evidence type="ECO:0000313" key="1">
    <source>
        <dbReference type="Ensembl" id="ENSOARP00020057956.1"/>
    </source>
</evidence>
<reference evidence="1" key="1">
    <citation type="submission" date="2020-11" db="EMBL/GenBank/DDBJ databases">
        <authorList>
            <person name="Davenport K.M."/>
            <person name="Bickhart D.M."/>
            <person name="Smith T.P.L."/>
            <person name="Murdoch B.M."/>
            <person name="Rosen B.D."/>
        </authorList>
    </citation>
    <scope>NUCLEOTIDE SEQUENCE [LARGE SCALE GENOMIC DNA]</scope>
    <source>
        <strain evidence="1">OAR_USU_Benz2616</strain>
    </source>
</reference>
<dbReference type="Ensembl" id="ENSOART00020042739.1">
    <property type="protein sequence ID" value="ENSOARP00020057956.1"/>
    <property type="gene ID" value="ENSOARG00020035766.1"/>
</dbReference>